<organism evidence="1 2">
    <name type="scientific">Cloeon dipterum</name>
    <dbReference type="NCBI Taxonomy" id="197152"/>
    <lineage>
        <taxon>Eukaryota</taxon>
        <taxon>Metazoa</taxon>
        <taxon>Ecdysozoa</taxon>
        <taxon>Arthropoda</taxon>
        <taxon>Hexapoda</taxon>
        <taxon>Insecta</taxon>
        <taxon>Pterygota</taxon>
        <taxon>Palaeoptera</taxon>
        <taxon>Ephemeroptera</taxon>
        <taxon>Pisciforma</taxon>
        <taxon>Baetidae</taxon>
        <taxon>Cloeon</taxon>
    </lineage>
</organism>
<dbReference type="AlphaFoldDB" id="A0A8S1CBH0"/>
<protein>
    <submittedName>
        <fullName evidence="1">Uncharacterized protein</fullName>
    </submittedName>
</protein>
<evidence type="ECO:0000313" key="1">
    <source>
        <dbReference type="EMBL" id="CAB3365555.1"/>
    </source>
</evidence>
<dbReference type="EMBL" id="CADEPI010000021">
    <property type="protein sequence ID" value="CAB3365555.1"/>
    <property type="molecule type" value="Genomic_DNA"/>
</dbReference>
<reference evidence="1 2" key="1">
    <citation type="submission" date="2020-04" db="EMBL/GenBank/DDBJ databases">
        <authorList>
            <person name="Alioto T."/>
            <person name="Alioto T."/>
            <person name="Gomez Garrido J."/>
        </authorList>
    </citation>
    <scope>NUCLEOTIDE SEQUENCE [LARGE SCALE GENOMIC DNA]</scope>
</reference>
<keyword evidence="2" id="KW-1185">Reference proteome</keyword>
<gene>
    <name evidence="1" type="ORF">CLODIP_2_CD05576</name>
</gene>
<sequence length="179" mass="19956">MKSKRKVTNPILKFYESRNKGNHKSRHCILQSPSARASRFQPTSGATFLSDGRCGLKVKQESVDDKKVSKRSLSSAEIKTEQPRDGEVEAEVSALPLTSQRSFVNIYTLIGGPARAESRQSRHLGNQLESHVLGSSQLQQACVVCVWQFWPDAASTRQSAHTIMKVGFRIRCTDIRSPL</sequence>
<proteinExistence type="predicted"/>
<comment type="caution">
    <text evidence="1">The sequence shown here is derived from an EMBL/GenBank/DDBJ whole genome shotgun (WGS) entry which is preliminary data.</text>
</comment>
<evidence type="ECO:0000313" key="2">
    <source>
        <dbReference type="Proteomes" id="UP000494165"/>
    </source>
</evidence>
<accession>A0A8S1CBH0</accession>
<dbReference type="Proteomes" id="UP000494165">
    <property type="component" value="Unassembled WGS sequence"/>
</dbReference>
<name>A0A8S1CBH0_9INSE</name>